<evidence type="ECO:0000313" key="15">
    <source>
        <dbReference type="EMBL" id="CAI9294930.1"/>
    </source>
</evidence>
<feature type="domain" description="Disease resistance R13L4/SHOC-2-like LRR" evidence="14">
    <location>
        <begin position="84"/>
        <end position="282"/>
    </location>
</feature>
<dbReference type="GO" id="GO:0051707">
    <property type="term" value="P:response to other organism"/>
    <property type="evidence" value="ECO:0007669"/>
    <property type="project" value="UniProtKB-ARBA"/>
</dbReference>
<keyword evidence="4" id="KW-0433">Leucine-rich repeat</keyword>
<evidence type="ECO:0000256" key="3">
    <source>
        <dbReference type="ARBA" id="ARBA00022475"/>
    </source>
</evidence>
<evidence type="ECO:0000259" key="14">
    <source>
        <dbReference type="Pfam" id="PF23598"/>
    </source>
</evidence>
<evidence type="ECO:0000256" key="5">
    <source>
        <dbReference type="ARBA" id="ARBA00022692"/>
    </source>
</evidence>
<comment type="similarity">
    <text evidence="2">Belongs to the RLP family.</text>
</comment>
<evidence type="ECO:0000313" key="16">
    <source>
        <dbReference type="Proteomes" id="UP001177003"/>
    </source>
</evidence>
<evidence type="ECO:0000256" key="6">
    <source>
        <dbReference type="ARBA" id="ARBA00022729"/>
    </source>
</evidence>
<protein>
    <recommendedName>
        <fullName evidence="14">Disease resistance R13L4/SHOC-2-like LRR domain-containing protein</fullName>
    </recommendedName>
</protein>
<evidence type="ECO:0000256" key="11">
    <source>
        <dbReference type="SAM" id="MobiDB-lite"/>
    </source>
</evidence>
<dbReference type="InterPro" id="IPR001611">
    <property type="entry name" value="Leu-rich_rpt"/>
</dbReference>
<gene>
    <name evidence="15" type="ORF">LSALG_LOCUS33887</name>
</gene>
<evidence type="ECO:0000256" key="8">
    <source>
        <dbReference type="ARBA" id="ARBA00022989"/>
    </source>
</evidence>
<dbReference type="Pfam" id="PF13855">
    <property type="entry name" value="LRR_8"/>
    <property type="match status" value="2"/>
</dbReference>
<keyword evidence="5 12" id="KW-0812">Transmembrane</keyword>
<keyword evidence="9 12" id="KW-0472">Membrane</keyword>
<dbReference type="PANTHER" id="PTHR48061">
    <property type="entry name" value="LEUCINE-RICH REPEAT RECEPTOR PROTEIN KINASE EMS1-LIKE-RELATED"/>
    <property type="match status" value="1"/>
</dbReference>
<dbReference type="SMART" id="SM00365">
    <property type="entry name" value="LRR_SD22"/>
    <property type="match status" value="6"/>
</dbReference>
<feature type="chain" id="PRO_5041345028" description="Disease resistance R13L4/SHOC-2-like LRR domain-containing protein" evidence="13">
    <location>
        <begin position="18"/>
        <end position="957"/>
    </location>
</feature>
<evidence type="ECO:0000256" key="2">
    <source>
        <dbReference type="ARBA" id="ARBA00009592"/>
    </source>
</evidence>
<comment type="subcellular location">
    <subcellularLocation>
        <location evidence="1">Cell membrane</location>
        <topology evidence="1">Single-pass type I membrane protein</topology>
    </subcellularLocation>
</comment>
<dbReference type="InterPro" id="IPR046956">
    <property type="entry name" value="RLP23-like"/>
</dbReference>
<name>A0AA35ZLK9_LACSI</name>
<dbReference type="Proteomes" id="UP001177003">
    <property type="component" value="Chromosome 7"/>
</dbReference>
<evidence type="ECO:0000256" key="12">
    <source>
        <dbReference type="SAM" id="Phobius"/>
    </source>
</evidence>
<dbReference type="InterPro" id="IPR055414">
    <property type="entry name" value="LRR_R13L4/SHOC2-like"/>
</dbReference>
<dbReference type="GO" id="GO:0005886">
    <property type="term" value="C:plasma membrane"/>
    <property type="evidence" value="ECO:0007669"/>
    <property type="project" value="UniProtKB-SubCell"/>
</dbReference>
<dbReference type="Pfam" id="PF00560">
    <property type="entry name" value="LRR_1"/>
    <property type="match status" value="3"/>
</dbReference>
<proteinExistence type="inferred from homology"/>
<keyword evidence="3" id="KW-1003">Cell membrane</keyword>
<dbReference type="EMBL" id="OX465083">
    <property type="protein sequence ID" value="CAI9294930.1"/>
    <property type="molecule type" value="Genomic_DNA"/>
</dbReference>
<dbReference type="Pfam" id="PF23598">
    <property type="entry name" value="LRR_14"/>
    <property type="match status" value="1"/>
</dbReference>
<dbReference type="PANTHER" id="PTHR48061:SF12">
    <property type="entry name" value="DISEASE RESISTANCE LIKE PROTEIN"/>
    <property type="match status" value="1"/>
</dbReference>
<dbReference type="InterPro" id="IPR003591">
    <property type="entry name" value="Leu-rich_rpt_typical-subtyp"/>
</dbReference>
<evidence type="ECO:0000256" key="13">
    <source>
        <dbReference type="SAM" id="SignalP"/>
    </source>
</evidence>
<evidence type="ECO:0000256" key="4">
    <source>
        <dbReference type="ARBA" id="ARBA00022614"/>
    </source>
</evidence>
<dbReference type="GO" id="GO:0006952">
    <property type="term" value="P:defense response"/>
    <property type="evidence" value="ECO:0007669"/>
    <property type="project" value="UniProtKB-ARBA"/>
</dbReference>
<evidence type="ECO:0000256" key="7">
    <source>
        <dbReference type="ARBA" id="ARBA00022737"/>
    </source>
</evidence>
<dbReference type="PRINTS" id="PR00019">
    <property type="entry name" value="LEURICHRPT"/>
</dbReference>
<sequence length="957" mass="106897">MLQIIALLYVMVTVTCAGSSVSQDEECSALFQFKQSLIHQDDAACAASWFQTFDSWKPTSNPSDAGFDCCLWYGVECSNDHEYPLVVALDLSERFLCGHISSSSKLFSLVHLQSLNLAMNDFDESEIPSEIGRLKQLRSLNLSDSGFSGQIPNEISQLVQLFSLDLSRNPLKLESPSGLKKLLQNLTGLKELDLSGVDISSFVPHFLSNFSSLTSIRLSDCSLWNEFPATILGLPKLKILDVASNTNLTGSLPEFYNNSLLEHVNLSFTGFSGRIPSSLNNMTQLTTLGLGSNKFTGFVPSLVGLSRLHVLQLDGNKFENGCFPNWLGKLTKLSELYLANMSINCEIPHFLANLTKLGVVSIERNSLIGHIPSSFFNLTQLRRLNLKYNQLQGPISRSFSNFESLQYLGLRMNNFSGRVDFGIFVGLNNLETLYLSDNNISLVVTNNYTNTTLPNLKVLDLQSCNLKEFPAFLRFQNKMTALFFGFNKIDGLVPVWIWNNSRETLQQFDVSDNSITGFHKNPHFLPWRFLEGFFIGNNHIGGQLPIPPHTTTVYSAPNNYLTGEIPELICEVKSIQLLDLSSNNMSGTLPPCLSNLSNSLLVLDLRRNNFDGTMMNDFTLGSPLRSIDLSENRFTGQLPRSLTNCTNLEVLSLGDNLFDDVFPSWLGTLSNLQVLVLRSNKFSGPLQGSATVWPQFPKLRIIDLSNNAFSSHLHHKYFQTWDSMKSVYDGESYVMETNMSFKSFSIYSVYSMTIVHKGVRTRFEKILTIFTAIDLSCNHFEGEIPQSLQDLQGLQSLNLSNNHFTGQVMQSLGYLKNLESIDLSQNKLSGEIPSQLVQLNFLSIFNVSFNHLGGRIPTGQQFNTFENDSYKGNPGLCGKPLSKKCQGSKASRRPPASNASESLFPSERIDWIIIFCGVGSGLVVGVVIGNLLYKRCSDGFTKRKDIWVRPLCNTRRH</sequence>
<feature type="signal peptide" evidence="13">
    <location>
        <begin position="1"/>
        <end position="17"/>
    </location>
</feature>
<evidence type="ECO:0000256" key="9">
    <source>
        <dbReference type="ARBA" id="ARBA00023136"/>
    </source>
</evidence>
<feature type="region of interest" description="Disordered" evidence="11">
    <location>
        <begin position="882"/>
        <end position="901"/>
    </location>
</feature>
<dbReference type="FunFam" id="3.80.10.10:FF:000095">
    <property type="entry name" value="LRR receptor-like serine/threonine-protein kinase GSO1"/>
    <property type="match status" value="1"/>
</dbReference>
<evidence type="ECO:0000256" key="1">
    <source>
        <dbReference type="ARBA" id="ARBA00004251"/>
    </source>
</evidence>
<evidence type="ECO:0000256" key="10">
    <source>
        <dbReference type="ARBA" id="ARBA00023180"/>
    </source>
</evidence>
<organism evidence="15 16">
    <name type="scientific">Lactuca saligna</name>
    <name type="common">Willowleaf lettuce</name>
    <dbReference type="NCBI Taxonomy" id="75948"/>
    <lineage>
        <taxon>Eukaryota</taxon>
        <taxon>Viridiplantae</taxon>
        <taxon>Streptophyta</taxon>
        <taxon>Embryophyta</taxon>
        <taxon>Tracheophyta</taxon>
        <taxon>Spermatophyta</taxon>
        <taxon>Magnoliopsida</taxon>
        <taxon>eudicotyledons</taxon>
        <taxon>Gunneridae</taxon>
        <taxon>Pentapetalae</taxon>
        <taxon>asterids</taxon>
        <taxon>campanulids</taxon>
        <taxon>Asterales</taxon>
        <taxon>Asteraceae</taxon>
        <taxon>Cichorioideae</taxon>
        <taxon>Cichorieae</taxon>
        <taxon>Lactucinae</taxon>
        <taxon>Lactuca</taxon>
    </lineage>
</organism>
<keyword evidence="7" id="KW-0677">Repeat</keyword>
<dbReference type="SUPFAM" id="SSF52058">
    <property type="entry name" value="L domain-like"/>
    <property type="match status" value="3"/>
</dbReference>
<accession>A0AA35ZLK9</accession>
<dbReference type="AlphaFoldDB" id="A0AA35ZLK9"/>
<keyword evidence="16" id="KW-1185">Reference proteome</keyword>
<dbReference type="Gene3D" id="3.80.10.10">
    <property type="entry name" value="Ribonuclease Inhibitor"/>
    <property type="match status" value="4"/>
</dbReference>
<keyword evidence="6 13" id="KW-0732">Signal</keyword>
<dbReference type="SMART" id="SM00369">
    <property type="entry name" value="LRR_TYP"/>
    <property type="match status" value="10"/>
</dbReference>
<dbReference type="InterPro" id="IPR032675">
    <property type="entry name" value="LRR_dom_sf"/>
</dbReference>
<dbReference type="FunFam" id="3.80.10.10:FF:000213">
    <property type="entry name" value="Tyrosine-sulfated glycopeptide receptor 1"/>
    <property type="match status" value="1"/>
</dbReference>
<keyword evidence="8 12" id="KW-1133">Transmembrane helix</keyword>
<keyword evidence="10" id="KW-0325">Glycoprotein</keyword>
<feature type="transmembrane region" description="Helical" evidence="12">
    <location>
        <begin position="911"/>
        <end position="933"/>
    </location>
</feature>
<reference evidence="15" key="1">
    <citation type="submission" date="2023-04" db="EMBL/GenBank/DDBJ databases">
        <authorList>
            <person name="Vijverberg K."/>
            <person name="Xiong W."/>
            <person name="Schranz E."/>
        </authorList>
    </citation>
    <scope>NUCLEOTIDE SEQUENCE</scope>
</reference>